<evidence type="ECO:0008006" key="4">
    <source>
        <dbReference type="Google" id="ProtNLM"/>
    </source>
</evidence>
<proteinExistence type="predicted"/>
<evidence type="ECO:0000313" key="3">
    <source>
        <dbReference type="Proteomes" id="UP000886861"/>
    </source>
</evidence>
<dbReference type="EMBL" id="DVOJ01000010">
    <property type="protein sequence ID" value="HIV01508.1"/>
    <property type="molecule type" value="Genomic_DNA"/>
</dbReference>
<comment type="caution">
    <text evidence="2">The sequence shown here is derived from an EMBL/GenBank/DDBJ whole genome shotgun (WGS) entry which is preliminary data.</text>
</comment>
<gene>
    <name evidence="2" type="ORF">IAA62_03025</name>
</gene>
<organism evidence="2 3">
    <name type="scientific">Candidatus Caccopulliclostridium gallistercoris</name>
    <dbReference type="NCBI Taxonomy" id="2840719"/>
    <lineage>
        <taxon>Bacteria</taxon>
        <taxon>Bacillati</taxon>
        <taxon>Bacillota</taxon>
        <taxon>Clostridia</taxon>
        <taxon>Candidatus Caccopulliclostridium</taxon>
    </lineage>
</organism>
<keyword evidence="1" id="KW-0472">Membrane</keyword>
<protein>
    <recommendedName>
        <fullName evidence="4">GLUG domain-containing protein</fullName>
    </recommendedName>
</protein>
<sequence length="650" mass="70796">MKSKGFKNIYFVTIIALIITLCASFVFVPTETKAAISLGLETDSSGAYLVSSFEDLEHLSEYVYTGGSTSGKTFKLTNSIDMESQSFIPIGTIYNGKTYYFDGTFDGQGYTLLNINIDTKSTYATGDLGIFGYLNGTVKNLSICYGDIYLSTTDKSAGGIVGSMYGSAKVERCYNLGTKVYTYSGARSFNIGGVVGYQDSSSCTVTQCYNLGVVDNNGRSTARAGGIVGSALGNISECFNNGTITSGSTSATLTYAGGITGQGGTIKNCFNKGSVTAQAKSNTITDSNKHEINAGDTVQYLYEGYGYYQGGRQTEYKWIITYVEDKIGSTYGTKREAYAGGISGYTGTTINYCYNFANISGGYSNIKYTIHYVFGAQSLQSTYFYGDYYQTTINENVSFANSIANGCSFNYCYANKNTDSSGNSFYTCNYNVTQEAIQVSPRDTIYGNTFNYIQAILDNKYTIFNCGAHGFHSPKNNPHPTGKYSKSFSNTSSANYTQKVNTYYYCAPSLGGENIRDAGLQNCRVSITNNETGSNRSIIINLLYDRYDIIEVPAAPDKDDDLGFADVIPFGGSDTKLDKQKRDQDYDGNKAKITITNNFVRKPSYADTGVLTSVPSTFSSSIWGVNSLINNGNPYLRCFYWTDSAQSFNN</sequence>
<dbReference type="Gene3D" id="2.160.20.110">
    <property type="match status" value="1"/>
</dbReference>
<keyword evidence="1" id="KW-1133">Transmembrane helix</keyword>
<evidence type="ECO:0000256" key="1">
    <source>
        <dbReference type="SAM" id="Phobius"/>
    </source>
</evidence>
<name>A0A9D1SYA8_9FIRM</name>
<accession>A0A9D1SYA8</accession>
<feature type="transmembrane region" description="Helical" evidence="1">
    <location>
        <begin position="9"/>
        <end position="28"/>
    </location>
</feature>
<keyword evidence="1" id="KW-0812">Transmembrane</keyword>
<dbReference type="AlphaFoldDB" id="A0A9D1SYA8"/>
<evidence type="ECO:0000313" key="2">
    <source>
        <dbReference type="EMBL" id="HIV01508.1"/>
    </source>
</evidence>
<dbReference type="Proteomes" id="UP000886861">
    <property type="component" value="Unassembled WGS sequence"/>
</dbReference>
<reference evidence="2" key="2">
    <citation type="journal article" date="2021" name="PeerJ">
        <title>Extensive microbial diversity within the chicken gut microbiome revealed by metagenomics and culture.</title>
        <authorList>
            <person name="Gilroy R."/>
            <person name="Ravi A."/>
            <person name="Getino M."/>
            <person name="Pursley I."/>
            <person name="Horton D.L."/>
            <person name="Alikhan N.F."/>
            <person name="Baker D."/>
            <person name="Gharbi K."/>
            <person name="Hall N."/>
            <person name="Watson M."/>
            <person name="Adriaenssens E.M."/>
            <person name="Foster-Nyarko E."/>
            <person name="Jarju S."/>
            <person name="Secka A."/>
            <person name="Antonio M."/>
            <person name="Oren A."/>
            <person name="Chaudhuri R.R."/>
            <person name="La Ragione R."/>
            <person name="Hildebrand F."/>
            <person name="Pallen M.J."/>
        </authorList>
    </citation>
    <scope>NUCLEOTIDE SEQUENCE</scope>
    <source>
        <strain evidence="2">CHK186-9395</strain>
    </source>
</reference>
<reference evidence="2" key="1">
    <citation type="submission" date="2020-10" db="EMBL/GenBank/DDBJ databases">
        <authorList>
            <person name="Gilroy R."/>
        </authorList>
    </citation>
    <scope>NUCLEOTIDE SEQUENCE</scope>
    <source>
        <strain evidence="2">CHK186-9395</strain>
    </source>
</reference>